<reference evidence="1 2" key="1">
    <citation type="submission" date="2019-03" db="EMBL/GenBank/DDBJ databases">
        <title>Genomic Encyclopedia of Type Strains, Phase III (KMG-III): the genomes of soil and plant-associated and newly described type strains.</title>
        <authorList>
            <person name="Whitman W."/>
        </authorList>
    </citation>
    <scope>NUCLEOTIDE SEQUENCE [LARGE SCALE GENOMIC DNA]</scope>
    <source>
        <strain evidence="1 2">CECT 7972</strain>
    </source>
</reference>
<sequence>MYNFRVIPAKENIFIETKNRFQDILEDFKHYAETLTIEAGNAKAKSGKADSYTRYLIRLIIFYEESNNDELSDLTSFEALKKIEGIKYIEGFKQFNQESNRFYSATISCYLAYVTYKNTTDDELIGGELDNLSNILSDKEYSVREEQARYLVNEPKAKPDKGRNSVISSYPRNYKEAREAKIRSNWTCEFNQQHGTFINNINNNPHVEAHHLIPMAAQDYFENTIDFADNIVCLCPTCHSRIHYAVRAEKKEMIIELFKRRRNLYLRHGVEINEKLLLNFYGII</sequence>
<evidence type="ECO:0000313" key="1">
    <source>
        <dbReference type="EMBL" id="TDR51783.1"/>
    </source>
</evidence>
<proteinExistence type="predicted"/>
<dbReference type="InterPro" id="IPR003615">
    <property type="entry name" value="HNH_nuc"/>
</dbReference>
<name>A0A4R6ZHT4_9LIST</name>
<organism evidence="1 2">
    <name type="scientific">Listeria rocourtiae</name>
    <dbReference type="NCBI Taxonomy" id="647910"/>
    <lineage>
        <taxon>Bacteria</taxon>
        <taxon>Bacillati</taxon>
        <taxon>Bacillota</taxon>
        <taxon>Bacilli</taxon>
        <taxon>Bacillales</taxon>
        <taxon>Listeriaceae</taxon>
        <taxon>Listeria</taxon>
    </lineage>
</organism>
<dbReference type="EMBL" id="SNZK01000011">
    <property type="protein sequence ID" value="TDR51783.1"/>
    <property type="molecule type" value="Genomic_DNA"/>
</dbReference>
<dbReference type="AlphaFoldDB" id="A0A4R6ZHT4"/>
<keyword evidence="2" id="KW-1185">Reference proteome</keyword>
<dbReference type="OrthoDB" id="9811997at2"/>
<dbReference type="CDD" id="cd00085">
    <property type="entry name" value="HNHc"/>
    <property type="match status" value="1"/>
</dbReference>
<comment type="caution">
    <text evidence="1">The sequence shown here is derived from an EMBL/GenBank/DDBJ whole genome shotgun (WGS) entry which is preliminary data.</text>
</comment>
<dbReference type="RefSeq" id="WP_133620957.1">
    <property type="nucleotide sequence ID" value="NZ_JAARQJ010000016.1"/>
</dbReference>
<dbReference type="Proteomes" id="UP000295558">
    <property type="component" value="Unassembled WGS sequence"/>
</dbReference>
<evidence type="ECO:0000313" key="2">
    <source>
        <dbReference type="Proteomes" id="UP000295558"/>
    </source>
</evidence>
<accession>A0A4R6ZHT4</accession>
<protein>
    <submittedName>
        <fullName evidence="1">5-methylcytosine-specific restriction protein A</fullName>
    </submittedName>
</protein>
<gene>
    <name evidence="1" type="ORF">DFP96_11191</name>
</gene>